<organism evidence="2 3">
    <name type="scientific">Bdellovibrio bacteriovorus</name>
    <dbReference type="NCBI Taxonomy" id="959"/>
    <lineage>
        <taxon>Bacteria</taxon>
        <taxon>Pseudomonadati</taxon>
        <taxon>Bdellovibrionota</taxon>
        <taxon>Bdellovibrionia</taxon>
        <taxon>Bdellovibrionales</taxon>
        <taxon>Pseudobdellovibrionaceae</taxon>
        <taxon>Bdellovibrio</taxon>
    </lineage>
</organism>
<dbReference type="OrthoDB" id="1836949at2"/>
<gene>
    <name evidence="2" type="ORF">AZI85_00820</name>
</gene>
<evidence type="ECO:0000313" key="3">
    <source>
        <dbReference type="Proteomes" id="UP000075391"/>
    </source>
</evidence>
<reference evidence="2 3" key="1">
    <citation type="submission" date="2016-03" db="EMBL/GenBank/DDBJ databases">
        <authorList>
            <person name="Ploux O."/>
        </authorList>
    </citation>
    <scope>NUCLEOTIDE SEQUENCE [LARGE SCALE GENOMIC DNA]</scope>
    <source>
        <strain evidence="2 3">BER2</strain>
    </source>
</reference>
<dbReference type="AlphaFoldDB" id="A0A150WVF9"/>
<proteinExistence type="predicted"/>
<dbReference type="InterPro" id="IPR009078">
    <property type="entry name" value="Ferritin-like_SF"/>
</dbReference>
<feature type="compositionally biased region" description="Basic and acidic residues" evidence="1">
    <location>
        <begin position="346"/>
        <end position="360"/>
    </location>
</feature>
<protein>
    <recommendedName>
        <fullName evidence="4">Ferritin-like domain-containing protein</fullName>
    </recommendedName>
</protein>
<sequence>MSLDLLKTKGRPLAKQGFTWKDLVRKPISKLDCDAFSRVRVILMNGIEEEAMRFSHSCARMNKEWQKDLAMLRRVEQHQHTMINWLIPADHSPLETTIAYEQVAIEVTAALAQVEPDPYIAQSFRFGLLEDFDHMYRYSALLDRLEGKDANNILQSYTDVHPGRPTIIQHRHPHDDLRTPYDKNNTSPITKLNALTLVSGEQQTHNYYMNIGPLFTDPMARLLYAEIASIEEQHVTHYESLIDPEETWMEKWLMHEANEVYNYYSCVQTEDDPRLKEIWERFLDYELGHLNHVMELFKKFERRDPAEILPETLPTPISYKSQRQFVMDTLRAEVDLRTDGPNYVDKSQESEKSKRYRDTLNSEGSPTEIITQGYIWQPGGELNSPQIRNSIYPQ</sequence>
<dbReference type="EMBL" id="LUKF01000001">
    <property type="protein sequence ID" value="KYG70520.1"/>
    <property type="molecule type" value="Genomic_DNA"/>
</dbReference>
<evidence type="ECO:0000313" key="2">
    <source>
        <dbReference type="EMBL" id="KYG70520.1"/>
    </source>
</evidence>
<dbReference type="RefSeq" id="WP_063242301.1">
    <property type="nucleotide sequence ID" value="NZ_LUKF01000001.1"/>
</dbReference>
<accession>A0A150WVF9</accession>
<evidence type="ECO:0008006" key="4">
    <source>
        <dbReference type="Google" id="ProtNLM"/>
    </source>
</evidence>
<comment type="caution">
    <text evidence="2">The sequence shown here is derived from an EMBL/GenBank/DDBJ whole genome shotgun (WGS) entry which is preliminary data.</text>
</comment>
<evidence type="ECO:0000256" key="1">
    <source>
        <dbReference type="SAM" id="MobiDB-lite"/>
    </source>
</evidence>
<name>A0A150WVF9_BDEBC</name>
<dbReference type="SUPFAM" id="SSF47240">
    <property type="entry name" value="Ferritin-like"/>
    <property type="match status" value="2"/>
</dbReference>
<feature type="region of interest" description="Disordered" evidence="1">
    <location>
        <begin position="339"/>
        <end position="365"/>
    </location>
</feature>
<dbReference type="Proteomes" id="UP000075391">
    <property type="component" value="Unassembled WGS sequence"/>
</dbReference>